<comment type="function">
    <text evidence="1">Acts as an anti-CsrA protein, binds CsrA and prevents it from repressing translation of its target genes, one of which is flagellin. Binds to flagellin and participates in the assembly of the flagellum.</text>
</comment>
<keyword evidence="1" id="KW-0143">Chaperone</keyword>
<keyword evidence="2" id="KW-0282">Flagellum</keyword>
<evidence type="ECO:0000313" key="3">
    <source>
        <dbReference type="Proteomes" id="UP000826725"/>
    </source>
</evidence>
<reference evidence="2" key="1">
    <citation type="submission" date="2020-09" db="EMBL/GenBank/DDBJ databases">
        <title>Desulfogranum mesoprofundum gen. nov., sp. nov., a novel mesophilic, sulfate-reducing chemolithoautotroph isolated from a deep-sea hydrothermal vent chimney in the Suiyo Seamount.</title>
        <authorList>
            <person name="Hashimoto Y."/>
            <person name="Nakagawa S."/>
        </authorList>
    </citation>
    <scope>NUCLEOTIDE SEQUENCE</scope>
    <source>
        <strain evidence="2">KT2</strain>
    </source>
</reference>
<evidence type="ECO:0000256" key="1">
    <source>
        <dbReference type="HAMAP-Rule" id="MF_01185"/>
    </source>
</evidence>
<gene>
    <name evidence="2" type="primary">fliW_1</name>
    <name evidence="1" type="synonym">fliW</name>
    <name evidence="2" type="ORF">DGMP_11650</name>
</gene>
<evidence type="ECO:0000313" key="2">
    <source>
        <dbReference type="EMBL" id="BCL60472.1"/>
    </source>
</evidence>
<dbReference type="EMBL" id="AP024086">
    <property type="protein sequence ID" value="BCL60472.1"/>
    <property type="molecule type" value="Genomic_DNA"/>
</dbReference>
<comment type="subunit">
    <text evidence="1">Interacts with translational regulator CsrA and flagellin(s).</text>
</comment>
<sequence length="145" mass="16051">MTIDGAVSERNAVDSEKILTFPEGIPGFEKYTTYLLFHKEENDILAYWLESCDSPKVTFTLVDPGQYGISYQLELTEKEQELLKAKSSADLGVFLILSKHGEGENQPGGLHANIAGPVIINPKNRLGLQKVIEKSSVNTIITEKK</sequence>
<dbReference type="RefSeq" id="WP_228856594.1">
    <property type="nucleotide sequence ID" value="NZ_AP024086.1"/>
</dbReference>
<organism evidence="2 3">
    <name type="scientific">Desulfomarina profundi</name>
    <dbReference type="NCBI Taxonomy" id="2772557"/>
    <lineage>
        <taxon>Bacteria</taxon>
        <taxon>Pseudomonadati</taxon>
        <taxon>Thermodesulfobacteriota</taxon>
        <taxon>Desulfobulbia</taxon>
        <taxon>Desulfobulbales</taxon>
        <taxon>Desulfobulbaceae</taxon>
        <taxon>Desulfomarina</taxon>
    </lineage>
</organism>
<dbReference type="GO" id="GO:0044780">
    <property type="term" value="P:bacterial-type flagellum assembly"/>
    <property type="evidence" value="ECO:0007669"/>
    <property type="project" value="UniProtKB-UniRule"/>
</dbReference>
<comment type="similarity">
    <text evidence="1">Belongs to the FliW family.</text>
</comment>
<accession>A0A8D5JLD9</accession>
<name>A0A8D5JLD9_9BACT</name>
<dbReference type="Pfam" id="PF02623">
    <property type="entry name" value="FliW"/>
    <property type="match status" value="1"/>
</dbReference>
<keyword evidence="1" id="KW-0963">Cytoplasm</keyword>
<dbReference type="KEGG" id="dbk:DGMP_11650"/>
<protein>
    <recommendedName>
        <fullName evidence="1">Flagellar assembly factor FliW</fullName>
    </recommendedName>
</protein>
<dbReference type="HAMAP" id="MF_01185">
    <property type="entry name" value="FliW"/>
    <property type="match status" value="1"/>
</dbReference>
<dbReference type="InterPro" id="IPR003775">
    <property type="entry name" value="Flagellar_assembly_factor_FliW"/>
</dbReference>
<dbReference type="GO" id="GO:0006417">
    <property type="term" value="P:regulation of translation"/>
    <property type="evidence" value="ECO:0007669"/>
    <property type="project" value="UniProtKB-KW"/>
</dbReference>
<proteinExistence type="inferred from homology"/>
<keyword evidence="1" id="KW-0810">Translation regulation</keyword>
<dbReference type="AlphaFoldDB" id="A0A8D5JLD9"/>
<keyword evidence="2" id="KW-0969">Cilium</keyword>
<comment type="subcellular location">
    <subcellularLocation>
        <location evidence="1">Cytoplasm</location>
    </subcellularLocation>
</comment>
<dbReference type="GO" id="GO:0005737">
    <property type="term" value="C:cytoplasm"/>
    <property type="evidence" value="ECO:0007669"/>
    <property type="project" value="UniProtKB-SubCell"/>
</dbReference>
<keyword evidence="3" id="KW-1185">Reference proteome</keyword>
<dbReference type="PANTHER" id="PTHR39190:SF1">
    <property type="entry name" value="FLAGELLAR ASSEMBLY FACTOR FLIW"/>
    <property type="match status" value="1"/>
</dbReference>
<keyword evidence="1" id="KW-1005">Bacterial flagellum biogenesis</keyword>
<keyword evidence="2" id="KW-0966">Cell projection</keyword>
<dbReference type="PANTHER" id="PTHR39190">
    <property type="entry name" value="FLAGELLAR ASSEMBLY FACTOR FLIW"/>
    <property type="match status" value="1"/>
</dbReference>
<dbReference type="Proteomes" id="UP000826725">
    <property type="component" value="Chromosome"/>
</dbReference>